<evidence type="ECO:0000256" key="1">
    <source>
        <dbReference type="ARBA" id="ARBA00022729"/>
    </source>
</evidence>
<dbReference type="OrthoDB" id="5643626at2"/>
<gene>
    <name evidence="4" type="ORF">MGN01_06650</name>
</gene>
<feature type="chain" id="PRO_5021853415" description="Outer membrane protein beta-barrel domain-containing protein" evidence="2">
    <location>
        <begin position="28"/>
        <end position="279"/>
    </location>
</feature>
<dbReference type="InterPro" id="IPR011250">
    <property type="entry name" value="OMP/PagP_B-barrel"/>
</dbReference>
<protein>
    <recommendedName>
        <fullName evidence="3">Outer membrane protein beta-barrel domain-containing protein</fullName>
    </recommendedName>
</protein>
<organism evidence="4 5">
    <name type="scientific">Methylobacterium gnaphalii</name>
    <dbReference type="NCBI Taxonomy" id="1010610"/>
    <lineage>
        <taxon>Bacteria</taxon>
        <taxon>Pseudomonadati</taxon>
        <taxon>Pseudomonadota</taxon>
        <taxon>Alphaproteobacteria</taxon>
        <taxon>Hyphomicrobiales</taxon>
        <taxon>Methylobacteriaceae</taxon>
        <taxon>Methylobacterium</taxon>
    </lineage>
</organism>
<feature type="domain" description="Outer membrane protein beta-barrel" evidence="3">
    <location>
        <begin position="16"/>
        <end position="264"/>
    </location>
</feature>
<comment type="caution">
    <text evidence="4">The sequence shown here is derived from an EMBL/GenBank/DDBJ whole genome shotgun (WGS) entry which is preliminary data.</text>
</comment>
<name>A0A512JFV0_9HYPH</name>
<accession>A0A512JFV0</accession>
<evidence type="ECO:0000313" key="4">
    <source>
        <dbReference type="EMBL" id="GEP08820.1"/>
    </source>
</evidence>
<evidence type="ECO:0000256" key="2">
    <source>
        <dbReference type="SAM" id="SignalP"/>
    </source>
</evidence>
<dbReference type="AlphaFoldDB" id="A0A512JFV0"/>
<feature type="signal peptide" evidence="2">
    <location>
        <begin position="1"/>
        <end position="27"/>
    </location>
</feature>
<dbReference type="RefSeq" id="WP_147045136.1">
    <property type="nucleotide sequence ID" value="NZ_BJZV01000002.1"/>
</dbReference>
<evidence type="ECO:0000259" key="3">
    <source>
        <dbReference type="Pfam" id="PF13505"/>
    </source>
</evidence>
<dbReference type="Proteomes" id="UP000321750">
    <property type="component" value="Unassembled WGS sequence"/>
</dbReference>
<reference evidence="4 5" key="1">
    <citation type="submission" date="2019-07" db="EMBL/GenBank/DDBJ databases">
        <title>Whole genome shotgun sequence of Methylobacterium gnaphalii NBRC 107716.</title>
        <authorList>
            <person name="Hosoyama A."/>
            <person name="Uohara A."/>
            <person name="Ohji S."/>
            <person name="Ichikawa N."/>
        </authorList>
    </citation>
    <scope>NUCLEOTIDE SEQUENCE [LARGE SCALE GENOMIC DNA]</scope>
    <source>
        <strain evidence="4 5">NBRC 107716</strain>
    </source>
</reference>
<sequence>MRFPDCAWIIKAGLVLAAALSTGSASAADLLRHAPLPEEFVASAPVESGWYLRADATVSDFGKPRDATPPSPGLPPYLELRLSSEAGYGGGIGYRVNEWLRVDATIDQRAPSRFRAVSSGSNFAYGYNIEVGDVDVLTGLVNVYADLGTWWGLTPYLGGGIGLADNSFHRNYTQTTCTSATNCDGNPVIGPRTPVSRPDHGFTSLAWSLTAGVSYQLMPGLSLDAAYRYVDLGGVKSGLDSSGFSTRLKDLTSNEVRIGLRYQFAGGLLPMISQNPYGN</sequence>
<keyword evidence="1 2" id="KW-0732">Signal</keyword>
<dbReference type="Gene3D" id="2.40.160.20">
    <property type="match status" value="1"/>
</dbReference>
<dbReference type="EMBL" id="BJZV01000002">
    <property type="protein sequence ID" value="GEP08820.1"/>
    <property type="molecule type" value="Genomic_DNA"/>
</dbReference>
<evidence type="ECO:0000313" key="5">
    <source>
        <dbReference type="Proteomes" id="UP000321750"/>
    </source>
</evidence>
<dbReference type="InterPro" id="IPR027385">
    <property type="entry name" value="Beta-barrel_OMP"/>
</dbReference>
<proteinExistence type="predicted"/>
<dbReference type="Pfam" id="PF13505">
    <property type="entry name" value="OMP_b-brl"/>
    <property type="match status" value="1"/>
</dbReference>
<dbReference type="SUPFAM" id="SSF56925">
    <property type="entry name" value="OMPA-like"/>
    <property type="match status" value="1"/>
</dbReference>
<keyword evidence="5" id="KW-1185">Reference proteome</keyword>